<keyword evidence="3" id="KW-1185">Reference proteome</keyword>
<protein>
    <submittedName>
        <fullName evidence="2">Uncharacterized protein</fullName>
    </submittedName>
</protein>
<keyword evidence="1" id="KW-0472">Membrane</keyword>
<evidence type="ECO:0000313" key="3">
    <source>
        <dbReference type="Proteomes" id="UP001195769"/>
    </source>
</evidence>
<dbReference type="EMBL" id="JABBWK010000067">
    <property type="protein sequence ID" value="KAG1895370.1"/>
    <property type="molecule type" value="Genomic_DNA"/>
</dbReference>
<comment type="caution">
    <text evidence="2">The sequence shown here is derived from an EMBL/GenBank/DDBJ whole genome shotgun (WGS) entry which is preliminary data.</text>
</comment>
<feature type="transmembrane region" description="Helical" evidence="1">
    <location>
        <begin position="12"/>
        <end position="32"/>
    </location>
</feature>
<accession>A0AAD4DWW9</accession>
<reference evidence="2" key="1">
    <citation type="journal article" date="2020" name="New Phytol.">
        <title>Comparative genomics reveals dynamic genome evolution in host specialist ectomycorrhizal fungi.</title>
        <authorList>
            <person name="Lofgren L.A."/>
            <person name="Nguyen N.H."/>
            <person name="Vilgalys R."/>
            <person name="Ruytinx J."/>
            <person name="Liao H.L."/>
            <person name="Branco S."/>
            <person name="Kuo A."/>
            <person name="LaButti K."/>
            <person name="Lipzen A."/>
            <person name="Andreopoulos W."/>
            <person name="Pangilinan J."/>
            <person name="Riley R."/>
            <person name="Hundley H."/>
            <person name="Na H."/>
            <person name="Barry K."/>
            <person name="Grigoriev I.V."/>
            <person name="Stajich J.E."/>
            <person name="Kennedy P.G."/>
        </authorList>
    </citation>
    <scope>NUCLEOTIDE SEQUENCE</scope>
    <source>
        <strain evidence="2">FC203</strain>
    </source>
</reference>
<feature type="transmembrane region" description="Helical" evidence="1">
    <location>
        <begin position="41"/>
        <end position="61"/>
    </location>
</feature>
<sequence>MAPSPLAESLKPIILLFFLLLPYAVALLPSILKSRSHSTDLLFNLAGLITIIIIANLYYLISWAPCWFGLLSHDWGCAIQFFNWVVHLTYMISMSGLQIFSVPMVAVLLLILFPAMELVFWILVGSGKEKVHLHVYGEIHDWIALKWGNLLMVPGCLDRVTSCLAPVKQIVVEALEWVGDVLTAIRDCFPRHLPQEFTLAGMDYPPAYSSVFTHDLASSSTSADMTGAVAKV</sequence>
<organism evidence="2 3">
    <name type="scientific">Suillus fuscotomentosus</name>
    <dbReference type="NCBI Taxonomy" id="1912939"/>
    <lineage>
        <taxon>Eukaryota</taxon>
        <taxon>Fungi</taxon>
        <taxon>Dikarya</taxon>
        <taxon>Basidiomycota</taxon>
        <taxon>Agaricomycotina</taxon>
        <taxon>Agaricomycetes</taxon>
        <taxon>Agaricomycetidae</taxon>
        <taxon>Boletales</taxon>
        <taxon>Suillineae</taxon>
        <taxon>Suillaceae</taxon>
        <taxon>Suillus</taxon>
    </lineage>
</organism>
<dbReference type="RefSeq" id="XP_041220946.1">
    <property type="nucleotide sequence ID" value="XM_041372728.1"/>
</dbReference>
<dbReference type="Proteomes" id="UP001195769">
    <property type="component" value="Unassembled WGS sequence"/>
</dbReference>
<proteinExistence type="predicted"/>
<evidence type="ECO:0000313" key="2">
    <source>
        <dbReference type="EMBL" id="KAG1895370.1"/>
    </source>
</evidence>
<keyword evidence="1" id="KW-1133">Transmembrane helix</keyword>
<name>A0AAD4DWW9_9AGAM</name>
<keyword evidence="1" id="KW-0812">Transmembrane</keyword>
<evidence type="ECO:0000256" key="1">
    <source>
        <dbReference type="SAM" id="Phobius"/>
    </source>
</evidence>
<dbReference type="GeneID" id="64667026"/>
<dbReference type="AlphaFoldDB" id="A0AAD4DWW9"/>
<feature type="transmembrane region" description="Helical" evidence="1">
    <location>
        <begin position="99"/>
        <end position="124"/>
    </location>
</feature>
<gene>
    <name evidence="2" type="ORF">F5891DRAFT_671061</name>
</gene>